<reference evidence="3 4" key="1">
    <citation type="journal article" date="2018" name="Nat. Ecol. Evol.">
        <title>Pezizomycetes genomes reveal the molecular basis of ectomycorrhizal truffle lifestyle.</title>
        <authorList>
            <person name="Murat C."/>
            <person name="Payen T."/>
            <person name="Noel B."/>
            <person name="Kuo A."/>
            <person name="Morin E."/>
            <person name="Chen J."/>
            <person name="Kohler A."/>
            <person name="Krizsan K."/>
            <person name="Balestrini R."/>
            <person name="Da Silva C."/>
            <person name="Montanini B."/>
            <person name="Hainaut M."/>
            <person name="Levati E."/>
            <person name="Barry K.W."/>
            <person name="Belfiori B."/>
            <person name="Cichocki N."/>
            <person name="Clum A."/>
            <person name="Dockter R.B."/>
            <person name="Fauchery L."/>
            <person name="Guy J."/>
            <person name="Iotti M."/>
            <person name="Le Tacon F."/>
            <person name="Lindquist E.A."/>
            <person name="Lipzen A."/>
            <person name="Malagnac F."/>
            <person name="Mello A."/>
            <person name="Molinier V."/>
            <person name="Miyauchi S."/>
            <person name="Poulain J."/>
            <person name="Riccioni C."/>
            <person name="Rubini A."/>
            <person name="Sitrit Y."/>
            <person name="Splivallo R."/>
            <person name="Traeger S."/>
            <person name="Wang M."/>
            <person name="Zifcakova L."/>
            <person name="Wipf D."/>
            <person name="Zambonelli A."/>
            <person name="Paolocci F."/>
            <person name="Nowrousian M."/>
            <person name="Ottonello S."/>
            <person name="Baldrian P."/>
            <person name="Spatafora J.W."/>
            <person name="Henrissat B."/>
            <person name="Nagy L.G."/>
            <person name="Aury J.M."/>
            <person name="Wincker P."/>
            <person name="Grigoriev I.V."/>
            <person name="Bonfante P."/>
            <person name="Martin F.M."/>
        </authorList>
    </citation>
    <scope>NUCLEOTIDE SEQUENCE [LARGE SCALE GENOMIC DNA]</scope>
    <source>
        <strain evidence="3 4">CCBAS932</strain>
    </source>
</reference>
<organism evidence="3 4">
    <name type="scientific">Morchella conica CCBAS932</name>
    <dbReference type="NCBI Taxonomy" id="1392247"/>
    <lineage>
        <taxon>Eukaryota</taxon>
        <taxon>Fungi</taxon>
        <taxon>Dikarya</taxon>
        <taxon>Ascomycota</taxon>
        <taxon>Pezizomycotina</taxon>
        <taxon>Pezizomycetes</taxon>
        <taxon>Pezizales</taxon>
        <taxon>Morchellaceae</taxon>
        <taxon>Morchella</taxon>
    </lineage>
</organism>
<dbReference type="InterPro" id="IPR000917">
    <property type="entry name" value="Sulfatase_N"/>
</dbReference>
<evidence type="ECO:0000313" key="4">
    <source>
        <dbReference type="Proteomes" id="UP000277580"/>
    </source>
</evidence>
<accession>A0A3N4KC36</accession>
<name>A0A3N4KC36_9PEZI</name>
<dbReference type="InterPro" id="IPR052701">
    <property type="entry name" value="GAG_Ulvan_Degrading_Sulfatases"/>
</dbReference>
<dbReference type="InterPro" id="IPR017850">
    <property type="entry name" value="Alkaline_phosphatase_core_sf"/>
</dbReference>
<dbReference type="PANTHER" id="PTHR43751">
    <property type="entry name" value="SULFATASE"/>
    <property type="match status" value="1"/>
</dbReference>
<dbReference type="SUPFAM" id="SSF53649">
    <property type="entry name" value="Alkaline phosphatase-like"/>
    <property type="match status" value="1"/>
</dbReference>
<dbReference type="OrthoDB" id="96314at2759"/>
<feature type="region of interest" description="Disordered" evidence="1">
    <location>
        <begin position="1"/>
        <end position="25"/>
    </location>
</feature>
<evidence type="ECO:0000259" key="2">
    <source>
        <dbReference type="Pfam" id="PF00884"/>
    </source>
</evidence>
<proteinExistence type="predicted"/>
<evidence type="ECO:0000256" key="1">
    <source>
        <dbReference type="SAM" id="MobiDB-lite"/>
    </source>
</evidence>
<keyword evidence="4" id="KW-1185">Reference proteome</keyword>
<dbReference type="InParanoid" id="A0A3N4KC36"/>
<evidence type="ECO:0000313" key="3">
    <source>
        <dbReference type="EMBL" id="RPB08066.1"/>
    </source>
</evidence>
<feature type="region of interest" description="Disordered" evidence="1">
    <location>
        <begin position="160"/>
        <end position="205"/>
    </location>
</feature>
<sequence length="747" mass="83591">MFREGLARRRASDQEDGEGLLSDSIAEKASPSNSIGAIRWARLKLLVVTGTIIVLHVVRPLSPYQHMSGTLPFTLFEGLWVRRSVFCEPSPYDGPPEFPFPELLRKEFWIPAEGAEDGVGRGWRPGSPWWEVAEERAKNRPSWLPESKIPGFERFYGHRHHGPPPPGFGHHDGPPPPHHGHGHHPHGHHEDDFAPPPPPGYEPILDPLKITNLDLPIMDALKDALSTVSIKHVIVLSLESTRKDVFPLIKDGILYNKIMESRGHLTNSKRDVSKNEPWADLSQLSHMAEDITGEDGGFGRSVNSTFGGINIKGALTGSSFTLKSLLGSHCGVSPLAVDFMEELETDIYQPCLAHILKAMNANLPKPGTVEKGWRNNGTWKSVFMQASTTKFDRQAPFIDQIGFDGSVVRETLQSPDAKYKPKQAELNYFGYSETELKPYIKDLFVEAEATGDRVFLSHLTSSTHHPWATPPEFGEQEPYWGAEGSHASGGGAAWNKYLNSIKWGDSWITEVLGVLEEVGVANETLIVMVGDHGFAFGESTNAKTTYVNPHIKNFEVPLVFRHPQLPRIQLNFTTTSMTILPTVLDLLISTNSLNDESTAIAKYMLPEYEGQSLIRPFRPIRFGRQQWNFGVVNPGGTHLSVVSSAHPYRLVLPICEPSPYTFSWPERDPMEMDTSQSWEGGQKLKDAVASKWGEDAAKWVEEAEKIGGWAIWEGRRRWGYDGGTRREDRSAEHNKDGLLEHDHWWNT</sequence>
<dbReference type="Proteomes" id="UP000277580">
    <property type="component" value="Unassembled WGS sequence"/>
</dbReference>
<dbReference type="Pfam" id="PF00884">
    <property type="entry name" value="Sulfatase"/>
    <property type="match status" value="1"/>
</dbReference>
<gene>
    <name evidence="3" type="ORF">P167DRAFT_494736</name>
</gene>
<dbReference type="STRING" id="1392247.A0A3N4KC36"/>
<protein>
    <submittedName>
        <fullName evidence="3">Alkaline phosphatase-like protein</fullName>
    </submittedName>
</protein>
<dbReference type="EMBL" id="ML119169">
    <property type="protein sequence ID" value="RPB08066.1"/>
    <property type="molecule type" value="Genomic_DNA"/>
</dbReference>
<dbReference type="AlphaFoldDB" id="A0A3N4KC36"/>
<feature type="compositionally biased region" description="Basic residues" evidence="1">
    <location>
        <begin position="178"/>
        <end position="187"/>
    </location>
</feature>
<feature type="compositionally biased region" description="Basic and acidic residues" evidence="1">
    <location>
        <begin position="1"/>
        <end position="13"/>
    </location>
</feature>
<feature type="domain" description="Sulfatase N-terminal" evidence="2">
    <location>
        <begin position="349"/>
        <end position="587"/>
    </location>
</feature>
<dbReference type="PANTHER" id="PTHR43751:SF3">
    <property type="entry name" value="SULFATASE N-TERMINAL DOMAIN-CONTAINING PROTEIN"/>
    <property type="match status" value="1"/>
</dbReference>
<dbReference type="Gene3D" id="3.40.720.10">
    <property type="entry name" value="Alkaline Phosphatase, subunit A"/>
    <property type="match status" value="1"/>
</dbReference>